<dbReference type="SUPFAM" id="SSF52540">
    <property type="entry name" value="P-loop containing nucleoside triphosphate hydrolases"/>
    <property type="match status" value="1"/>
</dbReference>
<dbReference type="AlphaFoldDB" id="A0A7V5VFE7"/>
<gene>
    <name evidence="5" type="ORF">ENJ15_06890</name>
</gene>
<accession>A0A7V5VFE7</accession>
<dbReference type="InterPro" id="IPR027417">
    <property type="entry name" value="P-loop_NTPase"/>
</dbReference>
<evidence type="ECO:0000256" key="3">
    <source>
        <dbReference type="ARBA" id="ARBA00022840"/>
    </source>
</evidence>
<dbReference type="GO" id="GO:0016887">
    <property type="term" value="F:ATP hydrolysis activity"/>
    <property type="evidence" value="ECO:0007669"/>
    <property type="project" value="InterPro"/>
</dbReference>
<evidence type="ECO:0000259" key="4">
    <source>
        <dbReference type="PROSITE" id="PS50893"/>
    </source>
</evidence>
<dbReference type="PANTHER" id="PTHR42939">
    <property type="entry name" value="ABC TRANSPORTER ATP-BINDING PROTEIN ALBC-RELATED"/>
    <property type="match status" value="1"/>
</dbReference>
<dbReference type="InterPro" id="IPR051782">
    <property type="entry name" value="ABC_Transporter_VariousFunc"/>
</dbReference>
<name>A0A7V5VFE7_CALAY</name>
<dbReference type="SMART" id="SM00382">
    <property type="entry name" value="AAA"/>
    <property type="match status" value="1"/>
</dbReference>
<keyword evidence="3 5" id="KW-0067">ATP-binding</keyword>
<protein>
    <submittedName>
        <fullName evidence="5">ABC transporter ATP-binding protein</fullName>
    </submittedName>
</protein>
<dbReference type="Proteomes" id="UP000885771">
    <property type="component" value="Unassembled WGS sequence"/>
</dbReference>
<dbReference type="InterPro" id="IPR003439">
    <property type="entry name" value="ABC_transporter-like_ATP-bd"/>
</dbReference>
<feature type="domain" description="ABC transporter" evidence="4">
    <location>
        <begin position="2"/>
        <end position="214"/>
    </location>
</feature>
<dbReference type="GO" id="GO:0005524">
    <property type="term" value="F:ATP binding"/>
    <property type="evidence" value="ECO:0007669"/>
    <property type="project" value="UniProtKB-KW"/>
</dbReference>
<dbReference type="PROSITE" id="PS50893">
    <property type="entry name" value="ABC_TRANSPORTER_2"/>
    <property type="match status" value="1"/>
</dbReference>
<dbReference type="InterPro" id="IPR003593">
    <property type="entry name" value="AAA+_ATPase"/>
</dbReference>
<keyword evidence="2" id="KW-0547">Nucleotide-binding</keyword>
<reference evidence="5" key="1">
    <citation type="journal article" date="2020" name="mSystems">
        <title>Genome- and Community-Level Interaction Insights into Carbon Utilization and Element Cycling Functions of Hydrothermarchaeota in Hydrothermal Sediment.</title>
        <authorList>
            <person name="Zhou Z."/>
            <person name="Liu Y."/>
            <person name="Xu W."/>
            <person name="Pan J."/>
            <person name="Luo Z.H."/>
            <person name="Li M."/>
        </authorList>
    </citation>
    <scope>NUCLEOTIDE SEQUENCE [LARGE SCALE GENOMIC DNA]</scope>
    <source>
        <strain evidence="5">HyVt-460</strain>
    </source>
</reference>
<proteinExistence type="predicted"/>
<evidence type="ECO:0000256" key="1">
    <source>
        <dbReference type="ARBA" id="ARBA00022448"/>
    </source>
</evidence>
<keyword evidence="1" id="KW-0813">Transport</keyword>
<comment type="caution">
    <text evidence="5">The sequence shown here is derived from an EMBL/GenBank/DDBJ whole genome shotgun (WGS) entry which is preliminary data.</text>
</comment>
<sequence length="214" mass="24162">MITIENLSVYYDNIQALNGLSLHWPPGRFVGLHGANGAGKSTLLKVCSGIIRRYEGRVLFRKRPAGENLFSLRQQTYYVPENADILPYMSGREFLQMIRALYGQPAAEEHLEYLLTLSGLREKADDPGHTYSHGMRQKLFIAAALISGAGCLFLDEAFNGVDQESTEALLSHIRDDFLNPDRLVVISSHQKSFLEKWQDTAFKMKNGQQEQGRQ</sequence>
<dbReference type="Gene3D" id="3.40.50.300">
    <property type="entry name" value="P-loop containing nucleotide triphosphate hydrolases"/>
    <property type="match status" value="1"/>
</dbReference>
<dbReference type="PROSITE" id="PS00211">
    <property type="entry name" value="ABC_TRANSPORTER_1"/>
    <property type="match status" value="1"/>
</dbReference>
<dbReference type="InterPro" id="IPR017871">
    <property type="entry name" value="ABC_transporter-like_CS"/>
</dbReference>
<evidence type="ECO:0000256" key="2">
    <source>
        <dbReference type="ARBA" id="ARBA00022741"/>
    </source>
</evidence>
<dbReference type="PANTHER" id="PTHR42939:SF1">
    <property type="entry name" value="ABC TRANSPORTER ATP-BINDING PROTEIN ALBC-RELATED"/>
    <property type="match status" value="1"/>
</dbReference>
<dbReference type="CDD" id="cd03230">
    <property type="entry name" value="ABC_DR_subfamily_A"/>
    <property type="match status" value="1"/>
</dbReference>
<evidence type="ECO:0000313" key="5">
    <source>
        <dbReference type="EMBL" id="HHM02725.1"/>
    </source>
</evidence>
<dbReference type="Pfam" id="PF00005">
    <property type="entry name" value="ABC_tran"/>
    <property type="match status" value="1"/>
</dbReference>
<organism evidence="5">
    <name type="scientific">Caldithrix abyssi</name>
    <dbReference type="NCBI Taxonomy" id="187145"/>
    <lineage>
        <taxon>Bacteria</taxon>
        <taxon>Pseudomonadati</taxon>
        <taxon>Calditrichota</taxon>
        <taxon>Calditrichia</taxon>
        <taxon>Calditrichales</taxon>
        <taxon>Calditrichaceae</taxon>
        <taxon>Caldithrix</taxon>
    </lineage>
</organism>
<dbReference type="EMBL" id="DRLI01000263">
    <property type="protein sequence ID" value="HHM02725.1"/>
    <property type="molecule type" value="Genomic_DNA"/>
</dbReference>